<dbReference type="AlphaFoldDB" id="A0A6L5YQR2"/>
<reference evidence="5 6" key="1">
    <citation type="submission" date="2019-08" db="EMBL/GenBank/DDBJ databases">
        <title>In-depth cultivation of the pig gut microbiome towards novel bacterial diversity and tailored functional studies.</title>
        <authorList>
            <person name="Wylensek D."/>
            <person name="Hitch T.C.A."/>
            <person name="Clavel T."/>
        </authorList>
    </citation>
    <scope>NUCLEOTIDE SEQUENCE [LARGE SCALE GENOMIC DNA]</scope>
    <source>
        <strain evidence="5 6">MUC/MUC-530-WT-4D</strain>
    </source>
</reference>
<dbReference type="Pfam" id="PF07486">
    <property type="entry name" value="Hydrolase_2"/>
    <property type="match status" value="1"/>
</dbReference>
<keyword evidence="1" id="KW-0732">Signal</keyword>
<feature type="compositionally biased region" description="Low complexity" evidence="2">
    <location>
        <begin position="166"/>
        <end position="224"/>
    </location>
</feature>
<gene>
    <name evidence="5" type="ORF">FYJ75_06810</name>
</gene>
<sequence>MKKRIQFMYENSDRSIWITLLEAGSFAEFVNRVQYIADVSAYDRNMLNTYQETQQTIASYKDTLEQQKTELLASQEELKNKENDLNQVIASRQSELEDTSDAQQESQQQADQYADQIAAMEEFERQMEEQKAAEDAANMAMIKQQEEELRQEQEAAKQRREEAKRQQQAQNEQQAQNPDNAGDTSGSDQNGDNNGGTDTQPGSGDNNGSDNTGNNTNPGTTDPGTDTDIDDNPFANVSESEVYLLACIIDCESEGEPYAGQLAVGSVVLNRVESKYFPDTITGVIYQKNQFSPVASGRLAYMLDRGPTARCMKAAREVLGGNRTVSCLYFRVNTGVISGTVIGHHVFY</sequence>
<dbReference type="InterPro" id="IPR042047">
    <property type="entry name" value="SleB_dom1"/>
</dbReference>
<evidence type="ECO:0000259" key="3">
    <source>
        <dbReference type="Pfam" id="PF07486"/>
    </source>
</evidence>
<accession>A0A6L5YQR2</accession>
<dbReference type="Pfam" id="PF24568">
    <property type="entry name" value="CC_PcsB"/>
    <property type="match status" value="1"/>
</dbReference>
<feature type="domain" description="Cell wall hydrolase SleB" evidence="3">
    <location>
        <begin position="255"/>
        <end position="348"/>
    </location>
</feature>
<feature type="compositionally biased region" description="Low complexity" evidence="2">
    <location>
        <begin position="101"/>
        <end position="113"/>
    </location>
</feature>
<evidence type="ECO:0000259" key="4">
    <source>
        <dbReference type="Pfam" id="PF24568"/>
    </source>
</evidence>
<dbReference type="Gene3D" id="1.10.10.2520">
    <property type="entry name" value="Cell wall hydrolase SleB, domain 1"/>
    <property type="match status" value="1"/>
</dbReference>
<dbReference type="GO" id="GO:0016787">
    <property type="term" value="F:hydrolase activity"/>
    <property type="evidence" value="ECO:0007669"/>
    <property type="project" value="InterPro"/>
</dbReference>
<dbReference type="EMBL" id="VUNI01000009">
    <property type="protein sequence ID" value="MST74750.1"/>
    <property type="molecule type" value="Genomic_DNA"/>
</dbReference>
<organism evidence="5 6">
    <name type="scientific">Roseburia porci</name>
    <dbReference type="NCBI Taxonomy" id="2605790"/>
    <lineage>
        <taxon>Bacteria</taxon>
        <taxon>Bacillati</taxon>
        <taxon>Bacillota</taxon>
        <taxon>Clostridia</taxon>
        <taxon>Lachnospirales</taxon>
        <taxon>Lachnospiraceae</taxon>
        <taxon>Roseburia</taxon>
    </lineage>
</organism>
<evidence type="ECO:0000313" key="6">
    <source>
        <dbReference type="Proteomes" id="UP000474024"/>
    </source>
</evidence>
<dbReference type="Gene3D" id="6.10.250.3150">
    <property type="match status" value="1"/>
</dbReference>
<comment type="caution">
    <text evidence="5">The sequence shown here is derived from an EMBL/GenBank/DDBJ whole genome shotgun (WGS) entry which is preliminary data.</text>
</comment>
<feature type="domain" description="Peptidoglycan hydrolase PcsB coiled-coil" evidence="4">
    <location>
        <begin position="1"/>
        <end position="58"/>
    </location>
</feature>
<dbReference type="Proteomes" id="UP000474024">
    <property type="component" value="Unassembled WGS sequence"/>
</dbReference>
<protein>
    <submittedName>
        <fullName evidence="5">Uncharacterized protein</fullName>
    </submittedName>
</protein>
<name>A0A6L5YQR2_9FIRM</name>
<evidence type="ECO:0000256" key="2">
    <source>
        <dbReference type="SAM" id="MobiDB-lite"/>
    </source>
</evidence>
<evidence type="ECO:0000256" key="1">
    <source>
        <dbReference type="ARBA" id="ARBA00022729"/>
    </source>
</evidence>
<feature type="compositionally biased region" description="Basic and acidic residues" evidence="2">
    <location>
        <begin position="146"/>
        <end position="165"/>
    </location>
</feature>
<dbReference type="InterPro" id="IPR057309">
    <property type="entry name" value="PcsB_CC"/>
</dbReference>
<feature type="region of interest" description="Disordered" evidence="2">
    <location>
        <begin position="93"/>
        <end position="113"/>
    </location>
</feature>
<keyword evidence="6" id="KW-1185">Reference proteome</keyword>
<dbReference type="InterPro" id="IPR011105">
    <property type="entry name" value="Cell_wall_hydrolase_SleB"/>
</dbReference>
<proteinExistence type="predicted"/>
<feature type="region of interest" description="Disordered" evidence="2">
    <location>
        <begin position="146"/>
        <end position="234"/>
    </location>
</feature>
<evidence type="ECO:0000313" key="5">
    <source>
        <dbReference type="EMBL" id="MST74750.1"/>
    </source>
</evidence>